<evidence type="ECO:0000256" key="1">
    <source>
        <dbReference type="SAM" id="MobiDB-lite"/>
    </source>
</evidence>
<evidence type="ECO:0000313" key="4">
    <source>
        <dbReference type="Proteomes" id="UP000005239"/>
    </source>
</evidence>
<proteinExistence type="predicted"/>
<keyword evidence="4" id="KW-1185">Reference proteome</keyword>
<keyword evidence="2" id="KW-0812">Transmembrane</keyword>
<dbReference type="EnsemblMetazoa" id="PPA39476.1">
    <property type="protein sequence ID" value="PPA39476.1"/>
    <property type="gene ID" value="WBGene00277845"/>
</dbReference>
<feature type="compositionally biased region" description="Basic and acidic residues" evidence="1">
    <location>
        <begin position="12"/>
        <end position="30"/>
    </location>
</feature>
<reference evidence="3" key="2">
    <citation type="submission" date="2022-06" db="UniProtKB">
        <authorList>
            <consortium name="EnsemblMetazoa"/>
        </authorList>
    </citation>
    <scope>IDENTIFICATION</scope>
    <source>
        <strain evidence="3">PS312</strain>
    </source>
</reference>
<feature type="transmembrane region" description="Helical" evidence="2">
    <location>
        <begin position="57"/>
        <end position="77"/>
    </location>
</feature>
<dbReference type="AlphaFoldDB" id="A0A2A6B3T6"/>
<keyword evidence="2" id="KW-0472">Membrane</keyword>
<feature type="compositionally biased region" description="Acidic residues" evidence="1">
    <location>
        <begin position="1"/>
        <end position="11"/>
    </location>
</feature>
<gene>
    <name evidence="3" type="primary">WBGene00277845</name>
</gene>
<sequence>SFFETELVEVYDSDHDEKAPDDPREEKGDCEQWTKRVLTRESGTKHPAKGPSCIFPALYIIVFLSLTLIPSGKLLWLPKPKYEHKQKHGSNERGPRGIFGGKKKAEEGSRWQLVSSNEMEKELEEKEPNLFFSYNFSPRRKLSSRMSATHITTMNSYLSQSVTVGDVAYMRKTTLFSF</sequence>
<dbReference type="Proteomes" id="UP000005239">
    <property type="component" value="Unassembled WGS sequence"/>
</dbReference>
<name>A0A2A6B3T6_PRIPA</name>
<feature type="region of interest" description="Disordered" evidence="1">
    <location>
        <begin position="84"/>
        <end position="104"/>
    </location>
</feature>
<feature type="region of interest" description="Disordered" evidence="1">
    <location>
        <begin position="1"/>
        <end position="30"/>
    </location>
</feature>
<evidence type="ECO:0000313" key="3">
    <source>
        <dbReference type="EnsemblMetazoa" id="PPA39476.1"/>
    </source>
</evidence>
<organism evidence="3 4">
    <name type="scientific">Pristionchus pacificus</name>
    <name type="common">Parasitic nematode worm</name>
    <dbReference type="NCBI Taxonomy" id="54126"/>
    <lineage>
        <taxon>Eukaryota</taxon>
        <taxon>Metazoa</taxon>
        <taxon>Ecdysozoa</taxon>
        <taxon>Nematoda</taxon>
        <taxon>Chromadorea</taxon>
        <taxon>Rhabditida</taxon>
        <taxon>Rhabditina</taxon>
        <taxon>Diplogasteromorpha</taxon>
        <taxon>Diplogasteroidea</taxon>
        <taxon>Neodiplogasteridae</taxon>
        <taxon>Pristionchus</taxon>
    </lineage>
</organism>
<accession>A0A2A6B3T6</accession>
<reference evidence="4" key="1">
    <citation type="journal article" date="2008" name="Nat. Genet.">
        <title>The Pristionchus pacificus genome provides a unique perspective on nematode lifestyle and parasitism.</title>
        <authorList>
            <person name="Dieterich C."/>
            <person name="Clifton S.W."/>
            <person name="Schuster L.N."/>
            <person name="Chinwalla A."/>
            <person name="Delehaunty K."/>
            <person name="Dinkelacker I."/>
            <person name="Fulton L."/>
            <person name="Fulton R."/>
            <person name="Godfrey J."/>
            <person name="Minx P."/>
            <person name="Mitreva M."/>
            <person name="Roeseler W."/>
            <person name="Tian H."/>
            <person name="Witte H."/>
            <person name="Yang S.P."/>
            <person name="Wilson R.K."/>
            <person name="Sommer R.J."/>
        </authorList>
    </citation>
    <scope>NUCLEOTIDE SEQUENCE [LARGE SCALE GENOMIC DNA]</scope>
    <source>
        <strain evidence="4">PS312</strain>
    </source>
</reference>
<accession>A0A8R1USE1</accession>
<protein>
    <submittedName>
        <fullName evidence="3">Uncharacterized protein</fullName>
    </submittedName>
</protein>
<keyword evidence="2" id="KW-1133">Transmembrane helix</keyword>
<evidence type="ECO:0000256" key="2">
    <source>
        <dbReference type="SAM" id="Phobius"/>
    </source>
</evidence>